<organism evidence="2">
    <name type="scientific">Camponotus floridanus</name>
    <name type="common">Florida carpenter ant</name>
    <dbReference type="NCBI Taxonomy" id="104421"/>
    <lineage>
        <taxon>Eukaryota</taxon>
        <taxon>Metazoa</taxon>
        <taxon>Ecdysozoa</taxon>
        <taxon>Arthropoda</taxon>
        <taxon>Hexapoda</taxon>
        <taxon>Insecta</taxon>
        <taxon>Pterygota</taxon>
        <taxon>Neoptera</taxon>
        <taxon>Endopterygota</taxon>
        <taxon>Hymenoptera</taxon>
        <taxon>Apocrita</taxon>
        <taxon>Aculeata</taxon>
        <taxon>Formicoidea</taxon>
        <taxon>Formicidae</taxon>
        <taxon>Formicinae</taxon>
        <taxon>Camponotus</taxon>
    </lineage>
</organism>
<gene>
    <name evidence="1" type="ORF">EAG_15410</name>
</gene>
<evidence type="ECO:0000313" key="1">
    <source>
        <dbReference type="EMBL" id="EFN62335.1"/>
    </source>
</evidence>
<proteinExistence type="predicted"/>
<dbReference type="Proteomes" id="UP000000311">
    <property type="component" value="Unassembled WGS sequence"/>
</dbReference>
<dbReference type="EMBL" id="GL443246">
    <property type="protein sequence ID" value="EFN62335.1"/>
    <property type="molecule type" value="Genomic_DNA"/>
</dbReference>
<dbReference type="InParanoid" id="E2AW56"/>
<accession>E2AW56</accession>
<keyword evidence="2" id="KW-1185">Reference proteome</keyword>
<dbReference type="AlphaFoldDB" id="E2AW56"/>
<sequence>MQRRDAVHEKKRFVARDTREPSNRRRKIAIALPTPHRDRTGYPLRLWRSISATKQKIMGTGKRTTRKNQQTAKILKNAIIQFFTVLSKKQTMKLQKNNLKRKRTSSEIRCTKLHRNLWPVVCSPRKMRRYHNSFLDLLAEDLRLNGRLALAQSCSHRWCQG</sequence>
<evidence type="ECO:0000313" key="2">
    <source>
        <dbReference type="Proteomes" id="UP000000311"/>
    </source>
</evidence>
<name>E2AW56_CAMFO</name>
<protein>
    <submittedName>
        <fullName evidence="1">Uncharacterized protein</fullName>
    </submittedName>
</protein>
<reference evidence="1 2" key="1">
    <citation type="journal article" date="2010" name="Science">
        <title>Genomic comparison of the ants Camponotus floridanus and Harpegnathos saltator.</title>
        <authorList>
            <person name="Bonasio R."/>
            <person name="Zhang G."/>
            <person name="Ye C."/>
            <person name="Mutti N.S."/>
            <person name="Fang X."/>
            <person name="Qin N."/>
            <person name="Donahue G."/>
            <person name="Yang P."/>
            <person name="Li Q."/>
            <person name="Li C."/>
            <person name="Zhang P."/>
            <person name="Huang Z."/>
            <person name="Berger S.L."/>
            <person name="Reinberg D."/>
            <person name="Wang J."/>
            <person name="Liebig J."/>
        </authorList>
    </citation>
    <scope>NUCLEOTIDE SEQUENCE [LARGE SCALE GENOMIC DNA]</scope>
    <source>
        <strain evidence="2">C129</strain>
    </source>
</reference>